<organism evidence="2">
    <name type="scientific">Lacrimispora sp. BS-2</name>
    <dbReference type="NCBI Taxonomy" id="3151850"/>
    <lineage>
        <taxon>Bacteria</taxon>
        <taxon>Bacillati</taxon>
        <taxon>Bacillota</taxon>
        <taxon>Clostridia</taxon>
        <taxon>Lachnospirales</taxon>
        <taxon>Lachnospiraceae</taxon>
        <taxon>Lacrimispora</taxon>
    </lineage>
</organism>
<protein>
    <submittedName>
        <fullName evidence="2">Uncharacterized protein</fullName>
    </submittedName>
</protein>
<keyword evidence="1" id="KW-0378">Hydrolase</keyword>
<evidence type="ECO:0000256" key="1">
    <source>
        <dbReference type="ARBA" id="ARBA00022801"/>
    </source>
</evidence>
<proteinExistence type="predicted"/>
<dbReference type="InterPro" id="IPR036866">
    <property type="entry name" value="RibonucZ/Hydroxyglut_hydro"/>
</dbReference>
<dbReference type="PANTHER" id="PTHR43546">
    <property type="entry name" value="UPF0173 METAL-DEPENDENT HYDROLASE MJ1163-RELATED"/>
    <property type="match status" value="1"/>
</dbReference>
<dbReference type="InterPro" id="IPR050114">
    <property type="entry name" value="UPF0173_UPF0282_UlaG_hydrolase"/>
</dbReference>
<accession>A0AAU7PRE9</accession>
<dbReference type="AlphaFoldDB" id="A0AAU7PRE9"/>
<dbReference type="EMBL" id="CP157940">
    <property type="protein sequence ID" value="XBS54805.1"/>
    <property type="molecule type" value="Genomic_DNA"/>
</dbReference>
<dbReference type="PANTHER" id="PTHR43546:SF9">
    <property type="entry name" value="L-ASCORBATE-6-PHOSPHATE LACTONASE ULAG-RELATED"/>
    <property type="match status" value="1"/>
</dbReference>
<evidence type="ECO:0000313" key="2">
    <source>
        <dbReference type="EMBL" id="XBS54805.1"/>
    </source>
</evidence>
<name>A0AAU7PRE9_9FIRM</name>
<dbReference type="SUPFAM" id="SSF56281">
    <property type="entry name" value="Metallo-hydrolase/oxidoreductase"/>
    <property type="match status" value="1"/>
</dbReference>
<dbReference type="GO" id="GO:0016787">
    <property type="term" value="F:hydrolase activity"/>
    <property type="evidence" value="ECO:0007669"/>
    <property type="project" value="UniProtKB-KW"/>
</dbReference>
<dbReference type="Gene3D" id="3.60.15.10">
    <property type="entry name" value="Ribonuclease Z/Hydroxyacylglutathione hydrolase-like"/>
    <property type="match status" value="1"/>
</dbReference>
<dbReference type="RefSeq" id="WP_349947493.1">
    <property type="nucleotide sequence ID" value="NZ_CP157940.1"/>
</dbReference>
<reference evidence="2" key="1">
    <citation type="submission" date="2024-06" db="EMBL/GenBank/DDBJ databases">
        <title>Lacrimispora cavernae sp. nov., a novel anaerobe isolated from bat guano pile inside a cave.</title>
        <authorList>
            <person name="Miller S.L."/>
            <person name="Lu N."/>
            <person name="King J."/>
            <person name="Sankaranarayanan K."/>
            <person name="Lawson P.A."/>
        </authorList>
    </citation>
    <scope>NUCLEOTIDE SEQUENCE</scope>
    <source>
        <strain evidence="2">BS-2</strain>
    </source>
</reference>
<gene>
    <name evidence="2" type="ORF">ABFV83_03150</name>
</gene>
<sequence>MCSSEYEKQLLESGFSQLYLITDKIQFNNIEIILVKGQYGTGIVGKMMGNSHGFILKNQKKGVVYITGDKVWCKCVDKAMEQYNPNYVIAFAGSAMINNKHITLDANDLNKILSKNAATKVIAIHMEAWNHCLLTRSNLKEAIDNDNLFIPDDGEVITLEDIYN</sequence>